<accession>A0A4R7V2V8</accession>
<dbReference type="EMBL" id="SOCP01000019">
    <property type="protein sequence ID" value="TDV41786.1"/>
    <property type="molecule type" value="Genomic_DNA"/>
</dbReference>
<dbReference type="AlphaFoldDB" id="A0A4R7V2V8"/>
<evidence type="ECO:0000256" key="2">
    <source>
        <dbReference type="SAM" id="Phobius"/>
    </source>
</evidence>
<proteinExistence type="predicted"/>
<comment type="caution">
    <text evidence="3">The sequence shown here is derived from an EMBL/GenBank/DDBJ whole genome shotgun (WGS) entry which is preliminary data.</text>
</comment>
<evidence type="ECO:0000313" key="4">
    <source>
        <dbReference type="Proteomes" id="UP000294927"/>
    </source>
</evidence>
<evidence type="ECO:0000256" key="1">
    <source>
        <dbReference type="SAM" id="MobiDB-lite"/>
    </source>
</evidence>
<reference evidence="3 4" key="1">
    <citation type="submission" date="2019-03" db="EMBL/GenBank/DDBJ databases">
        <title>Genomic Encyclopedia of Archaeal and Bacterial Type Strains, Phase II (KMG-II): from individual species to whole genera.</title>
        <authorList>
            <person name="Goeker M."/>
        </authorList>
    </citation>
    <scope>NUCLEOTIDE SEQUENCE [LARGE SCALE GENOMIC DNA]</scope>
    <source>
        <strain evidence="3 4">DSM 45499</strain>
    </source>
</reference>
<feature type="region of interest" description="Disordered" evidence="1">
    <location>
        <begin position="54"/>
        <end position="149"/>
    </location>
</feature>
<keyword evidence="2" id="KW-0812">Transmembrane</keyword>
<feature type="compositionally biased region" description="Polar residues" evidence="1">
    <location>
        <begin position="75"/>
        <end position="87"/>
    </location>
</feature>
<feature type="compositionally biased region" description="Basic and acidic residues" evidence="1">
    <location>
        <begin position="115"/>
        <end position="124"/>
    </location>
</feature>
<dbReference type="RefSeq" id="WP_133907585.1">
    <property type="nucleotide sequence ID" value="NZ_SOCP01000019.1"/>
</dbReference>
<name>A0A4R7V2V8_9PSEU</name>
<feature type="transmembrane region" description="Helical" evidence="2">
    <location>
        <begin position="20"/>
        <end position="41"/>
    </location>
</feature>
<keyword evidence="2" id="KW-0472">Membrane</keyword>
<keyword evidence="4" id="KW-1185">Reference proteome</keyword>
<feature type="compositionally biased region" description="Polar residues" evidence="1">
    <location>
        <begin position="136"/>
        <end position="146"/>
    </location>
</feature>
<sequence length="226" mass="23719">MKWSRRSPAEDKSWVSRHPVLAIILLPVVPSVIAALVGLGMEYSWFTGADEAGASPAVEHVPPSATGRPEPDSPSILTQPPSSAASSVVTQPDAPTVTPPPPGVLAQGHVVLDPVDGHDLDTGRQGDQNEAGMDISPSSSGQQINGMTHGRPKMARVSTAEPTGPTLCDSVPDGSWVTPLTGLYEMRVGDRICVRTDQGNYSVLTLRAVPSAGAVQLDVDYVSWAR</sequence>
<dbReference type="Proteomes" id="UP000294927">
    <property type="component" value="Unassembled WGS sequence"/>
</dbReference>
<organism evidence="3 4">
    <name type="scientific">Actinophytocola oryzae</name>
    <dbReference type="NCBI Taxonomy" id="502181"/>
    <lineage>
        <taxon>Bacteria</taxon>
        <taxon>Bacillati</taxon>
        <taxon>Actinomycetota</taxon>
        <taxon>Actinomycetes</taxon>
        <taxon>Pseudonocardiales</taxon>
        <taxon>Pseudonocardiaceae</taxon>
    </lineage>
</organism>
<dbReference type="OrthoDB" id="4560550at2"/>
<keyword evidence="2" id="KW-1133">Transmembrane helix</keyword>
<evidence type="ECO:0000313" key="3">
    <source>
        <dbReference type="EMBL" id="TDV41786.1"/>
    </source>
</evidence>
<gene>
    <name evidence="3" type="ORF">CLV71_119108</name>
</gene>
<protein>
    <submittedName>
        <fullName evidence="3">Uncharacterized protein</fullName>
    </submittedName>
</protein>